<dbReference type="SMART" id="SM00420">
    <property type="entry name" value="HTH_DEOR"/>
    <property type="match status" value="1"/>
</dbReference>
<keyword evidence="6" id="KW-1185">Reference proteome</keyword>
<dbReference type="InterPro" id="IPR036388">
    <property type="entry name" value="WH-like_DNA-bd_sf"/>
</dbReference>
<dbReference type="Pfam" id="PF08220">
    <property type="entry name" value="HTH_DeoR"/>
    <property type="match status" value="1"/>
</dbReference>
<dbReference type="InterPro" id="IPR014036">
    <property type="entry name" value="DeoR-like_C"/>
</dbReference>
<name>A0A4Q8AF24_9MICC</name>
<dbReference type="InterPro" id="IPR037171">
    <property type="entry name" value="NagB/RpiA_transferase-like"/>
</dbReference>
<dbReference type="InterPro" id="IPR036390">
    <property type="entry name" value="WH_DNA-bd_sf"/>
</dbReference>
<dbReference type="PANTHER" id="PTHR30363:SF44">
    <property type="entry name" value="AGA OPERON TRANSCRIPTIONAL REPRESSOR-RELATED"/>
    <property type="match status" value="1"/>
</dbReference>
<organism evidence="5 6">
    <name type="scientific">Zhihengliuella halotolerans</name>
    <dbReference type="NCBI Taxonomy" id="370736"/>
    <lineage>
        <taxon>Bacteria</taxon>
        <taxon>Bacillati</taxon>
        <taxon>Actinomycetota</taxon>
        <taxon>Actinomycetes</taxon>
        <taxon>Micrococcales</taxon>
        <taxon>Micrococcaceae</taxon>
        <taxon>Zhihengliuella</taxon>
    </lineage>
</organism>
<dbReference type="PANTHER" id="PTHR30363">
    <property type="entry name" value="HTH-TYPE TRANSCRIPTIONAL REGULATOR SRLR-RELATED"/>
    <property type="match status" value="1"/>
</dbReference>
<dbReference type="GO" id="GO:0003700">
    <property type="term" value="F:DNA-binding transcription factor activity"/>
    <property type="evidence" value="ECO:0007669"/>
    <property type="project" value="InterPro"/>
</dbReference>
<proteinExistence type="predicted"/>
<feature type="domain" description="HTH deoR-type" evidence="4">
    <location>
        <begin position="3"/>
        <end position="58"/>
    </location>
</feature>
<dbReference type="InterPro" id="IPR018356">
    <property type="entry name" value="Tscrpt_reg_HTH_DeoR_CS"/>
</dbReference>
<evidence type="ECO:0000313" key="5">
    <source>
        <dbReference type="EMBL" id="RZU62804.1"/>
    </source>
</evidence>
<comment type="caution">
    <text evidence="5">The sequence shown here is derived from an EMBL/GenBank/DDBJ whole genome shotgun (WGS) entry which is preliminary data.</text>
</comment>
<accession>A0A4Q8AF24</accession>
<dbReference type="InterPro" id="IPR001034">
    <property type="entry name" value="DeoR_HTH"/>
</dbReference>
<evidence type="ECO:0000256" key="2">
    <source>
        <dbReference type="ARBA" id="ARBA00023125"/>
    </source>
</evidence>
<dbReference type="PRINTS" id="PR00037">
    <property type="entry name" value="HTHLACR"/>
</dbReference>
<dbReference type="Pfam" id="PF00455">
    <property type="entry name" value="DeoRC"/>
    <property type="match status" value="1"/>
</dbReference>
<dbReference type="Gene3D" id="1.10.10.10">
    <property type="entry name" value="Winged helix-like DNA-binding domain superfamily/Winged helix DNA-binding domain"/>
    <property type="match status" value="1"/>
</dbReference>
<dbReference type="OrthoDB" id="7688673at2"/>
<protein>
    <submittedName>
        <fullName evidence="5">DeoR family transcriptional regulator</fullName>
    </submittedName>
</protein>
<dbReference type="InterPro" id="IPR050313">
    <property type="entry name" value="Carb_Metab_HTH_regulators"/>
</dbReference>
<reference evidence="5 6" key="1">
    <citation type="submission" date="2019-02" db="EMBL/GenBank/DDBJ databases">
        <title>Sequencing the genomes of 1000 actinobacteria strains.</title>
        <authorList>
            <person name="Klenk H.-P."/>
        </authorList>
    </citation>
    <scope>NUCLEOTIDE SEQUENCE [LARGE SCALE GENOMIC DNA]</scope>
    <source>
        <strain evidence="5 6">DSM 17364</strain>
    </source>
</reference>
<dbReference type="SUPFAM" id="SSF100950">
    <property type="entry name" value="NagB/RpiA/CoA transferase-like"/>
    <property type="match status" value="1"/>
</dbReference>
<dbReference type="RefSeq" id="WP_130451327.1">
    <property type="nucleotide sequence ID" value="NZ_SHLA01000001.1"/>
</dbReference>
<dbReference type="GO" id="GO:0003677">
    <property type="term" value="F:DNA binding"/>
    <property type="evidence" value="ECO:0007669"/>
    <property type="project" value="UniProtKB-KW"/>
</dbReference>
<gene>
    <name evidence="5" type="ORF">EV380_2409</name>
</gene>
<dbReference type="PROSITE" id="PS00894">
    <property type="entry name" value="HTH_DEOR_1"/>
    <property type="match status" value="1"/>
</dbReference>
<dbReference type="Gene3D" id="3.40.50.1360">
    <property type="match status" value="1"/>
</dbReference>
<keyword evidence="2" id="KW-0238">DNA-binding</keyword>
<evidence type="ECO:0000313" key="6">
    <source>
        <dbReference type="Proteomes" id="UP000292685"/>
    </source>
</evidence>
<dbReference type="SMART" id="SM01134">
    <property type="entry name" value="DeoRC"/>
    <property type="match status" value="1"/>
</dbReference>
<sequence length="265" mass="28254">MKRPERLNAILDLLAESTQVEVEDIVNKLEVSPATARRDLDHLAAQRLLTRTRGGATSETVAYDLPKRYSKDQQAAKKRAIAHAASGLIPRGAVIGLCGGTTSTAIASVLATRRDLMEPSNKPTLTVVTNAINIASQLAVRPNIKIMVTGGILSPRSYELVGPYATSILQQVALDFAFVGVNGLDPEIGPTVNDEGEAAVNSLLARRAGQAYIVADSSKIGVRSFATMSGYTFGNLITDDGITVEQRQEFEARGTNVILAPPVEE</sequence>
<dbReference type="EMBL" id="SHLA01000001">
    <property type="protein sequence ID" value="RZU62804.1"/>
    <property type="molecule type" value="Genomic_DNA"/>
</dbReference>
<dbReference type="Proteomes" id="UP000292685">
    <property type="component" value="Unassembled WGS sequence"/>
</dbReference>
<dbReference type="PROSITE" id="PS51000">
    <property type="entry name" value="HTH_DEOR_2"/>
    <property type="match status" value="1"/>
</dbReference>
<evidence type="ECO:0000259" key="4">
    <source>
        <dbReference type="PROSITE" id="PS51000"/>
    </source>
</evidence>
<evidence type="ECO:0000256" key="1">
    <source>
        <dbReference type="ARBA" id="ARBA00023015"/>
    </source>
</evidence>
<evidence type="ECO:0000256" key="3">
    <source>
        <dbReference type="ARBA" id="ARBA00023163"/>
    </source>
</evidence>
<keyword evidence="1" id="KW-0805">Transcription regulation</keyword>
<dbReference type="SUPFAM" id="SSF46785">
    <property type="entry name" value="Winged helix' DNA-binding domain"/>
    <property type="match status" value="1"/>
</dbReference>
<dbReference type="AlphaFoldDB" id="A0A4Q8AF24"/>
<keyword evidence="3" id="KW-0804">Transcription</keyword>